<dbReference type="Gene3D" id="2.60.120.920">
    <property type="match status" value="1"/>
</dbReference>
<dbReference type="STRING" id="334426.A0A158PHG7"/>
<reference evidence="10" key="1">
    <citation type="submission" date="2016-04" db="UniProtKB">
        <authorList>
            <consortium name="WormBaseParasite"/>
        </authorList>
    </citation>
    <scope>IDENTIFICATION</scope>
</reference>
<dbReference type="AlphaFoldDB" id="A0A158PHG7"/>
<dbReference type="PROSITE" id="PS50188">
    <property type="entry name" value="B302_SPRY"/>
    <property type="match status" value="1"/>
</dbReference>
<dbReference type="Pfam" id="PF21198">
    <property type="entry name" value="ASH2L-like_WH"/>
    <property type="match status" value="1"/>
</dbReference>
<evidence type="ECO:0000256" key="4">
    <source>
        <dbReference type="ARBA" id="ARBA00022833"/>
    </source>
</evidence>
<dbReference type="SMART" id="SM00449">
    <property type="entry name" value="SPRY"/>
    <property type="match status" value="1"/>
</dbReference>
<dbReference type="OrthoDB" id="515692at2759"/>
<dbReference type="OMA" id="CATCSRW"/>
<protein>
    <submittedName>
        <fullName evidence="10">B30.2/SPRY domain-containing protein</fullName>
    </submittedName>
</protein>
<evidence type="ECO:0000259" key="7">
    <source>
        <dbReference type="PROSITE" id="PS50188"/>
    </source>
</evidence>
<keyword evidence="5" id="KW-0539">Nucleus</keyword>
<dbReference type="SUPFAM" id="SSF57903">
    <property type="entry name" value="FYVE/PHD zinc finger"/>
    <property type="match status" value="1"/>
</dbReference>
<sequence length="497" mass="56149">MELFCSSCSKWFHGRCLKDLKDFYGLSFMVCYVFHCKDCSPTGIETWVAKQANFSHMCVTVLANLTAEKLKKEGQKVGFEMLLCSLHFSLQNTIIPYFDANWENLTSMPRRIKNTWHTTLQKTLIKDTELFKGLPDDENSFALLETNLADIGPVNESVKMSGGDSDIDGGPKTRGASKRRNVDTVGGGKKPKLATDYSSSKLAAPDGSGTVDFPFNKEGYRYFLVERDPNVIDRMQLEEDDGSTLRIIPSHLYRLHIQRTVTISPNDRAHEVGVNLTVTGFEGYRVARATHAVAKGTWYFEVNFLKQPEGSHVRIGWSQPLAVVQSCIGYNKLSYSWRSLKGTKFHDAIGRRYHFGGYKEGDILGCLIHLPHHPFHPGPSQRYLPPSYKVMFRIEFFKNGKPCGVAFTDIYRGFYHPAISIYKNATLRCNFGPRLQHLPVGALPMSARVEELYVEQTLSEALYLVLYAIRSSRVNRKNDANNTSKSTRGQLHVSCVQ</sequence>
<evidence type="ECO:0000313" key="8">
    <source>
        <dbReference type="EMBL" id="VDM57953.1"/>
    </source>
</evidence>
<reference evidence="8 9" key="2">
    <citation type="submission" date="2018-11" db="EMBL/GenBank/DDBJ databases">
        <authorList>
            <consortium name="Pathogen Informatics"/>
        </authorList>
    </citation>
    <scope>NUCLEOTIDE SEQUENCE [LARGE SCALE GENOMIC DNA]</scope>
    <source>
        <strain evidence="8 9">Costa Rica</strain>
    </source>
</reference>
<dbReference type="SUPFAM" id="SSF49899">
    <property type="entry name" value="Concanavalin A-like lectins/glucanases"/>
    <property type="match status" value="1"/>
</dbReference>
<organism evidence="10">
    <name type="scientific">Angiostrongylus costaricensis</name>
    <name type="common">Nematode worm</name>
    <dbReference type="NCBI Taxonomy" id="334426"/>
    <lineage>
        <taxon>Eukaryota</taxon>
        <taxon>Metazoa</taxon>
        <taxon>Ecdysozoa</taxon>
        <taxon>Nematoda</taxon>
        <taxon>Chromadorea</taxon>
        <taxon>Rhabditida</taxon>
        <taxon>Rhabditina</taxon>
        <taxon>Rhabditomorpha</taxon>
        <taxon>Strongyloidea</taxon>
        <taxon>Metastrongylidae</taxon>
        <taxon>Angiostrongylus</taxon>
    </lineage>
</organism>
<name>A0A158PHG7_ANGCS</name>
<dbReference type="WBParaSite" id="ACOC_0000636701-mRNA-1">
    <property type="protein sequence ID" value="ACOC_0000636701-mRNA-1"/>
    <property type="gene ID" value="ACOC_0000636701"/>
</dbReference>
<dbReference type="GO" id="GO:0000976">
    <property type="term" value="F:transcription cis-regulatory region binding"/>
    <property type="evidence" value="ECO:0007669"/>
    <property type="project" value="TreeGrafter"/>
</dbReference>
<feature type="domain" description="B30.2/SPRY" evidence="7">
    <location>
        <begin position="230"/>
        <end position="436"/>
    </location>
</feature>
<dbReference type="GO" id="GO:0048188">
    <property type="term" value="C:Set1C/COMPASS complex"/>
    <property type="evidence" value="ECO:0007669"/>
    <property type="project" value="InterPro"/>
</dbReference>
<keyword evidence="4" id="KW-0862">Zinc</keyword>
<dbReference type="GO" id="GO:0008270">
    <property type="term" value="F:zinc ion binding"/>
    <property type="evidence" value="ECO:0007669"/>
    <property type="project" value="UniProtKB-KW"/>
</dbReference>
<dbReference type="Pfam" id="PF21257">
    <property type="entry name" value="PHD_ash2p_like"/>
    <property type="match status" value="1"/>
</dbReference>
<dbReference type="InterPro" id="IPR043136">
    <property type="entry name" value="B30.2/SPRY_sf"/>
</dbReference>
<dbReference type="PANTHER" id="PTHR10598">
    <property type="entry name" value="SET1/ASH2 HISTONE METHYLTRANSFERASE COMPLEX SUBUNIT ASH2"/>
    <property type="match status" value="1"/>
</dbReference>
<dbReference type="Gene3D" id="3.90.980.20">
    <property type="match status" value="1"/>
</dbReference>
<dbReference type="InterPro" id="IPR013320">
    <property type="entry name" value="ConA-like_dom_sf"/>
</dbReference>
<evidence type="ECO:0000256" key="5">
    <source>
        <dbReference type="ARBA" id="ARBA00023242"/>
    </source>
</evidence>
<feature type="compositionally biased region" description="Polar residues" evidence="6">
    <location>
        <begin position="480"/>
        <end position="489"/>
    </location>
</feature>
<dbReference type="EMBL" id="UYYA01003940">
    <property type="protein sequence ID" value="VDM57953.1"/>
    <property type="molecule type" value="Genomic_DNA"/>
</dbReference>
<feature type="region of interest" description="Disordered" evidence="6">
    <location>
        <begin position="159"/>
        <end position="201"/>
    </location>
</feature>
<evidence type="ECO:0000256" key="3">
    <source>
        <dbReference type="ARBA" id="ARBA00022771"/>
    </source>
</evidence>
<evidence type="ECO:0000313" key="10">
    <source>
        <dbReference type="WBParaSite" id="ACOC_0000636701-mRNA-1"/>
    </source>
</evidence>
<dbReference type="InterPro" id="IPR001870">
    <property type="entry name" value="B30.2/SPRY"/>
</dbReference>
<dbReference type="InterPro" id="IPR037353">
    <property type="entry name" value="ASH2"/>
</dbReference>
<proteinExistence type="predicted"/>
<evidence type="ECO:0000256" key="1">
    <source>
        <dbReference type="ARBA" id="ARBA00004123"/>
    </source>
</evidence>
<feature type="region of interest" description="Disordered" evidence="6">
    <location>
        <begin position="477"/>
        <end position="497"/>
    </location>
</feature>
<keyword evidence="2" id="KW-0479">Metal-binding</keyword>
<dbReference type="PANTHER" id="PTHR10598:SF0">
    <property type="entry name" value="SET1_ASH2 HISTONE METHYLTRANSFERASE COMPLEX SUBUNIT ASH2"/>
    <property type="match status" value="1"/>
</dbReference>
<dbReference type="InterPro" id="IPR003877">
    <property type="entry name" value="SPRY_dom"/>
</dbReference>
<gene>
    <name evidence="8" type="ORF">ACOC_LOCUS6368</name>
</gene>
<dbReference type="Proteomes" id="UP000267027">
    <property type="component" value="Unassembled WGS sequence"/>
</dbReference>
<dbReference type="Pfam" id="PF00622">
    <property type="entry name" value="SPRY"/>
    <property type="match status" value="1"/>
</dbReference>
<accession>A0A158PHG7</accession>
<dbReference type="InterPro" id="IPR049455">
    <property type="entry name" value="ASH2-like_PHD"/>
</dbReference>
<dbReference type="InterPro" id="IPR011011">
    <property type="entry name" value="Znf_FYVE_PHD"/>
</dbReference>
<evidence type="ECO:0000256" key="6">
    <source>
        <dbReference type="SAM" id="MobiDB-lite"/>
    </source>
</evidence>
<keyword evidence="9" id="KW-1185">Reference proteome</keyword>
<dbReference type="InterPro" id="IPR053835">
    <property type="entry name" value="ASH2L-like_WH"/>
</dbReference>
<comment type="subcellular location">
    <subcellularLocation>
        <location evidence="1">Nucleus</location>
    </subcellularLocation>
</comment>
<keyword evidence="3" id="KW-0863">Zinc-finger</keyword>
<evidence type="ECO:0000313" key="9">
    <source>
        <dbReference type="Proteomes" id="UP000267027"/>
    </source>
</evidence>
<dbReference type="CDD" id="cd12872">
    <property type="entry name" value="SPRY_Ash2"/>
    <property type="match status" value="1"/>
</dbReference>
<evidence type="ECO:0000256" key="2">
    <source>
        <dbReference type="ARBA" id="ARBA00022723"/>
    </source>
</evidence>